<dbReference type="OrthoDB" id="9787225at2"/>
<evidence type="ECO:0000256" key="7">
    <source>
        <dbReference type="ARBA" id="ARBA00022984"/>
    </source>
</evidence>
<evidence type="ECO:0000313" key="12">
    <source>
        <dbReference type="EMBL" id="AFM25949.1"/>
    </source>
</evidence>
<dbReference type="GO" id="GO:0071555">
    <property type="term" value="P:cell wall organization"/>
    <property type="evidence" value="ECO:0007669"/>
    <property type="project" value="UniProtKB-UniRule"/>
</dbReference>
<feature type="chain" id="PRO_5003687219" description="L,D-TPase catalytic domain-containing protein" evidence="10">
    <location>
        <begin position="23"/>
        <end position="286"/>
    </location>
</feature>
<dbReference type="GO" id="GO:0008360">
    <property type="term" value="P:regulation of cell shape"/>
    <property type="evidence" value="ECO:0007669"/>
    <property type="project" value="UniProtKB-UniRule"/>
</dbReference>
<dbReference type="HOGENOM" id="CLU_972293_0_0_7"/>
<keyword evidence="4" id="KW-0808">Transferase</keyword>
<sequence>MFRIFIMLGVGLLVTCSLSLNALSAENDYRGQGDEAIYEGTLSGTVGELLFRGLPLTSATSDAGDKARDARIASNPTLVDRRQMNSLLNTSDIASVGNMTSEPAETKFKFVAIEVSHSEHTFKLFSVSQPGKPEILYECRIGLGSPEFPTPVGTYFVTHIYDDNPWWIPPKDRAWAAGDSPSKTVYGGTMAPLLKKRPVSRKRINDPEDLIEDFMKFDDYGYRFHGTNAPRSIGHNQSHGCVRMLPKDAKQVASIIKDVVGTAERRESENGTYVILNAPVRLNLIK</sequence>
<dbReference type="GO" id="GO:0016757">
    <property type="term" value="F:glycosyltransferase activity"/>
    <property type="evidence" value="ECO:0007669"/>
    <property type="project" value="UniProtKB-KW"/>
</dbReference>
<dbReference type="AlphaFoldDB" id="I4C8Q8"/>
<evidence type="ECO:0000256" key="3">
    <source>
        <dbReference type="ARBA" id="ARBA00022676"/>
    </source>
</evidence>
<organism evidence="12 13">
    <name type="scientific">Desulfomonile tiedjei (strain ATCC 49306 / DSM 6799 / DCB-1)</name>
    <dbReference type="NCBI Taxonomy" id="706587"/>
    <lineage>
        <taxon>Bacteria</taxon>
        <taxon>Pseudomonadati</taxon>
        <taxon>Thermodesulfobacteriota</taxon>
        <taxon>Desulfomonilia</taxon>
        <taxon>Desulfomonilales</taxon>
        <taxon>Desulfomonilaceae</taxon>
        <taxon>Desulfomonile</taxon>
    </lineage>
</organism>
<feature type="domain" description="L,D-TPase catalytic" evidence="11">
    <location>
        <begin position="111"/>
        <end position="277"/>
    </location>
</feature>
<keyword evidence="3" id="KW-0328">Glycosyltransferase</keyword>
<proteinExistence type="inferred from homology"/>
<dbReference type="SUPFAM" id="SSF141523">
    <property type="entry name" value="L,D-transpeptidase catalytic domain-like"/>
    <property type="match status" value="1"/>
</dbReference>
<dbReference type="UniPathway" id="UPA00219"/>
<keyword evidence="10" id="KW-0732">Signal</keyword>
<dbReference type="InterPro" id="IPR005490">
    <property type="entry name" value="LD_TPept_cat_dom"/>
</dbReference>
<evidence type="ECO:0000256" key="5">
    <source>
        <dbReference type="ARBA" id="ARBA00022801"/>
    </source>
</evidence>
<evidence type="ECO:0000259" key="11">
    <source>
        <dbReference type="PROSITE" id="PS52029"/>
    </source>
</evidence>
<evidence type="ECO:0000256" key="1">
    <source>
        <dbReference type="ARBA" id="ARBA00004752"/>
    </source>
</evidence>
<evidence type="ECO:0000256" key="9">
    <source>
        <dbReference type="PROSITE-ProRule" id="PRU01373"/>
    </source>
</evidence>
<dbReference type="InterPro" id="IPR038063">
    <property type="entry name" value="Transpep_catalytic_dom"/>
</dbReference>
<feature type="signal peptide" evidence="10">
    <location>
        <begin position="1"/>
        <end position="22"/>
    </location>
</feature>
<dbReference type="GO" id="GO:0018104">
    <property type="term" value="P:peptidoglycan-protein cross-linking"/>
    <property type="evidence" value="ECO:0007669"/>
    <property type="project" value="TreeGrafter"/>
</dbReference>
<dbReference type="CDD" id="cd16913">
    <property type="entry name" value="YkuD_like"/>
    <property type="match status" value="1"/>
</dbReference>
<dbReference type="eggNOG" id="COG1376">
    <property type="taxonomic scope" value="Bacteria"/>
</dbReference>
<dbReference type="Proteomes" id="UP000006055">
    <property type="component" value="Chromosome"/>
</dbReference>
<evidence type="ECO:0000313" key="13">
    <source>
        <dbReference type="Proteomes" id="UP000006055"/>
    </source>
</evidence>
<dbReference type="PANTHER" id="PTHR30582">
    <property type="entry name" value="L,D-TRANSPEPTIDASE"/>
    <property type="match status" value="1"/>
</dbReference>
<evidence type="ECO:0000256" key="10">
    <source>
        <dbReference type="SAM" id="SignalP"/>
    </source>
</evidence>
<protein>
    <recommendedName>
        <fullName evidence="11">L,D-TPase catalytic domain-containing protein</fullName>
    </recommendedName>
</protein>
<keyword evidence="6 9" id="KW-0133">Cell shape</keyword>
<reference evidence="13" key="1">
    <citation type="submission" date="2012-06" db="EMBL/GenBank/DDBJ databases">
        <title>Complete sequence of chromosome of Desulfomonile tiedjei DSM 6799.</title>
        <authorList>
            <person name="Lucas S."/>
            <person name="Copeland A."/>
            <person name="Lapidus A."/>
            <person name="Glavina del Rio T."/>
            <person name="Dalin E."/>
            <person name="Tice H."/>
            <person name="Bruce D."/>
            <person name="Goodwin L."/>
            <person name="Pitluck S."/>
            <person name="Peters L."/>
            <person name="Ovchinnikova G."/>
            <person name="Zeytun A."/>
            <person name="Lu M."/>
            <person name="Kyrpides N."/>
            <person name="Mavromatis K."/>
            <person name="Ivanova N."/>
            <person name="Brettin T."/>
            <person name="Detter J.C."/>
            <person name="Han C."/>
            <person name="Larimer F."/>
            <person name="Land M."/>
            <person name="Hauser L."/>
            <person name="Markowitz V."/>
            <person name="Cheng J.-F."/>
            <person name="Hugenholtz P."/>
            <person name="Woyke T."/>
            <person name="Wu D."/>
            <person name="Spring S."/>
            <person name="Schroeder M."/>
            <person name="Brambilla E."/>
            <person name="Klenk H.-P."/>
            <person name="Eisen J.A."/>
        </authorList>
    </citation>
    <scope>NUCLEOTIDE SEQUENCE [LARGE SCALE GENOMIC DNA]</scope>
    <source>
        <strain evidence="13">ATCC 49306 / DSM 6799 / DCB-1</strain>
    </source>
</reference>
<dbReference type="GO" id="GO:0005576">
    <property type="term" value="C:extracellular region"/>
    <property type="evidence" value="ECO:0007669"/>
    <property type="project" value="TreeGrafter"/>
</dbReference>
<keyword evidence="5" id="KW-0378">Hydrolase</keyword>
<dbReference type="PANTHER" id="PTHR30582:SF24">
    <property type="entry name" value="L,D-TRANSPEPTIDASE ERFK_SRFK-RELATED"/>
    <property type="match status" value="1"/>
</dbReference>
<evidence type="ECO:0000256" key="4">
    <source>
        <dbReference type="ARBA" id="ARBA00022679"/>
    </source>
</evidence>
<gene>
    <name evidence="12" type="ordered locus">Desti_3291</name>
</gene>
<dbReference type="RefSeq" id="WP_014811083.1">
    <property type="nucleotide sequence ID" value="NC_018025.1"/>
</dbReference>
<dbReference type="Gene3D" id="2.40.440.10">
    <property type="entry name" value="L,D-transpeptidase catalytic domain-like"/>
    <property type="match status" value="1"/>
</dbReference>
<dbReference type="GO" id="GO:0071972">
    <property type="term" value="F:peptidoglycan L,D-transpeptidase activity"/>
    <property type="evidence" value="ECO:0007669"/>
    <property type="project" value="TreeGrafter"/>
</dbReference>
<feature type="active site" description="Proton donor/acceptor" evidence="9">
    <location>
        <position position="225"/>
    </location>
</feature>
<evidence type="ECO:0000256" key="8">
    <source>
        <dbReference type="ARBA" id="ARBA00023316"/>
    </source>
</evidence>
<dbReference type="PROSITE" id="PS52029">
    <property type="entry name" value="LD_TPASE"/>
    <property type="match status" value="1"/>
</dbReference>
<comment type="pathway">
    <text evidence="1 9">Cell wall biogenesis; peptidoglycan biosynthesis.</text>
</comment>
<comment type="similarity">
    <text evidence="2">Belongs to the YkuD family.</text>
</comment>
<evidence type="ECO:0000256" key="6">
    <source>
        <dbReference type="ARBA" id="ARBA00022960"/>
    </source>
</evidence>
<keyword evidence="7 9" id="KW-0573">Peptidoglycan synthesis</keyword>
<keyword evidence="8 9" id="KW-0961">Cell wall biogenesis/degradation</keyword>
<evidence type="ECO:0000256" key="2">
    <source>
        <dbReference type="ARBA" id="ARBA00005992"/>
    </source>
</evidence>
<dbReference type="InterPro" id="IPR050979">
    <property type="entry name" value="LD-transpeptidase"/>
</dbReference>
<dbReference type="STRING" id="706587.Desti_3291"/>
<keyword evidence="13" id="KW-1185">Reference proteome</keyword>
<accession>I4C8Q8</accession>
<feature type="active site" description="Nucleophile" evidence="9">
    <location>
        <position position="241"/>
    </location>
</feature>
<dbReference type="EMBL" id="CP003360">
    <property type="protein sequence ID" value="AFM25949.1"/>
    <property type="molecule type" value="Genomic_DNA"/>
</dbReference>
<dbReference type="KEGG" id="dti:Desti_3291"/>
<name>I4C8Q8_DESTA</name>
<dbReference type="Pfam" id="PF03734">
    <property type="entry name" value="YkuD"/>
    <property type="match status" value="1"/>
</dbReference>